<dbReference type="InterPro" id="IPR042295">
    <property type="entry name" value="NarX-like_N_sf"/>
</dbReference>
<name>A0A1W1BRL9_9ZZZZ</name>
<evidence type="ECO:0000256" key="3">
    <source>
        <dbReference type="ARBA" id="ARBA00022989"/>
    </source>
</evidence>
<protein>
    <submittedName>
        <fullName evidence="6">Nitric oxide-responding transcriptional regulator Dnr (Crp/Fnr family)</fullName>
    </submittedName>
</protein>
<comment type="subcellular location">
    <subcellularLocation>
        <location evidence="1">Membrane</location>
        <topology evidence="1">Multi-pass membrane protein</topology>
    </subcellularLocation>
</comment>
<dbReference type="InterPro" id="IPR029095">
    <property type="entry name" value="NarX-like_N"/>
</dbReference>
<dbReference type="EMBL" id="FPHG01000030">
    <property type="protein sequence ID" value="SFV56189.1"/>
    <property type="molecule type" value="Genomic_DNA"/>
</dbReference>
<keyword evidence="4" id="KW-0472">Membrane</keyword>
<feature type="domain" description="NarX-like N-terminal" evidence="5">
    <location>
        <begin position="25"/>
        <end position="104"/>
    </location>
</feature>
<dbReference type="GO" id="GO:0016020">
    <property type="term" value="C:membrane"/>
    <property type="evidence" value="ECO:0007669"/>
    <property type="project" value="UniProtKB-SubCell"/>
</dbReference>
<feature type="domain" description="NarX-like N-terminal" evidence="5">
    <location>
        <begin position="138"/>
        <end position="191"/>
    </location>
</feature>
<reference evidence="6" key="1">
    <citation type="submission" date="2016-10" db="EMBL/GenBank/DDBJ databases">
        <authorList>
            <person name="de Groot N.N."/>
        </authorList>
    </citation>
    <scope>NUCLEOTIDE SEQUENCE</scope>
</reference>
<organism evidence="6">
    <name type="scientific">hydrothermal vent metagenome</name>
    <dbReference type="NCBI Taxonomy" id="652676"/>
    <lineage>
        <taxon>unclassified sequences</taxon>
        <taxon>metagenomes</taxon>
        <taxon>ecological metagenomes</taxon>
    </lineage>
</organism>
<dbReference type="Gene3D" id="1.20.120.960">
    <property type="entry name" value="Histidine kinase NarX, sensor domain"/>
    <property type="match status" value="1"/>
</dbReference>
<evidence type="ECO:0000313" key="6">
    <source>
        <dbReference type="EMBL" id="SFV56189.1"/>
    </source>
</evidence>
<keyword evidence="3" id="KW-1133">Transmembrane helix</keyword>
<accession>A0A1W1BRL9</accession>
<proteinExistence type="predicted"/>
<evidence type="ECO:0000259" key="5">
    <source>
        <dbReference type="Pfam" id="PF13675"/>
    </source>
</evidence>
<sequence>MNIKILTGTIVSLSLLSFVNADIVNLNDAINKAGKQRMLTQKMMKNYSMVGMNMKFNNPSKQLTDSISLFDTTISELEKFIKDKKSLKAISEVKSFWNKIKPSISSTPDKTKALELAKSMDKLLKLSHDATVLIMKTSKDSAGDIINIAGKQRMLAQRLGNLYMLKVWSLGVDDAKLQKSIKEFASAQKKLEAFPKNTDEIKSGLADVKKDFAFFEILGASKSKKYIPSLISRSSNKITKQMDIVTKLYVKIK</sequence>
<dbReference type="AlphaFoldDB" id="A0A1W1BRL9"/>
<evidence type="ECO:0000256" key="1">
    <source>
        <dbReference type="ARBA" id="ARBA00004141"/>
    </source>
</evidence>
<keyword evidence="2" id="KW-0812">Transmembrane</keyword>
<evidence type="ECO:0000256" key="4">
    <source>
        <dbReference type="ARBA" id="ARBA00023136"/>
    </source>
</evidence>
<evidence type="ECO:0000256" key="2">
    <source>
        <dbReference type="ARBA" id="ARBA00022692"/>
    </source>
</evidence>
<gene>
    <name evidence="6" type="ORF">MNB_SV-9-107</name>
</gene>
<dbReference type="Pfam" id="PF13675">
    <property type="entry name" value="PilJ"/>
    <property type="match status" value="2"/>
</dbReference>